<sequence>MKAPPNNLLRLSLTYWVSGKSHVAWFLALLVIGCTVVIVSLNLALNNWQAGFYNQLQAYDRPGFHRTLLQFLLISTLYILTSGYQSYGKLLLQLRWRQWLTDVFTRLWLTNRTYYHLNLLQTSIDNPGQRISEDIRIFINTTVDIVVDVLRHLTTLAVFSTVLWQLSGTLTLPFFPFALPGYLLWLALFYSLTGTWFTFRAGLPLVSRNVVQQTAEADFRSHLDHLGGHDESVALYRGEATEQITLTRHFRKLAQNYLAIAKATKNLTLLSVAYSQLSIVFAFLVSSPRYFSNEIQLGQLFEISGAYWYVHASLSYMVENFNKLALWKAVHIRLTHFIHMMSAVEKLAKAEGTTVPQKANQFELKNVTLFSPTGDVLQKNISCTLRPQEHLLISGPPGCGKTTLLRTIAGIWPHFSGLVLKPGRQSQFFLPQTPYLFKTTLRELLLYPQHPPVSDEVLQELLICCQLPALYARLNEYEDWPKSLSLGQQQCLSLIRAILHKPAWLFLDEATASLDPATEERLYACLRQKLPATTLISVGHRKGLLPYHQRHLQLRTD</sequence>
<evidence type="ECO:0000259" key="9">
    <source>
        <dbReference type="PROSITE" id="PS50893"/>
    </source>
</evidence>
<keyword evidence="4" id="KW-0547">Nucleotide-binding</keyword>
<dbReference type="GO" id="GO:0140359">
    <property type="term" value="F:ABC-type transporter activity"/>
    <property type="evidence" value="ECO:0007669"/>
    <property type="project" value="InterPro"/>
</dbReference>
<dbReference type="STRING" id="112903.SAMN04490178_12041"/>
<dbReference type="Pfam" id="PF00005">
    <property type="entry name" value="ABC_tran"/>
    <property type="match status" value="1"/>
</dbReference>
<dbReference type="SUPFAM" id="SSF52540">
    <property type="entry name" value="P-loop containing nucleoside triphosphate hydrolases"/>
    <property type="match status" value="1"/>
</dbReference>
<evidence type="ECO:0000256" key="7">
    <source>
        <dbReference type="ARBA" id="ARBA00023136"/>
    </source>
</evidence>
<dbReference type="PROSITE" id="PS50893">
    <property type="entry name" value="ABC_TRANSPORTER_2"/>
    <property type="match status" value="1"/>
</dbReference>
<dbReference type="AlphaFoldDB" id="A0A1H8X573"/>
<dbReference type="PANTHER" id="PTHR11384:SF59">
    <property type="entry name" value="LYSOSOMAL COBALAMIN TRANSPORTER ABCD4"/>
    <property type="match status" value="1"/>
</dbReference>
<evidence type="ECO:0000256" key="8">
    <source>
        <dbReference type="SAM" id="Phobius"/>
    </source>
</evidence>
<dbReference type="PROSITE" id="PS51257">
    <property type="entry name" value="PROKAR_LIPOPROTEIN"/>
    <property type="match status" value="1"/>
</dbReference>
<comment type="subcellular location">
    <subcellularLocation>
        <location evidence="1">Cell membrane</location>
        <topology evidence="1">Multi-pass membrane protein</topology>
    </subcellularLocation>
</comment>
<proteinExistence type="predicted"/>
<feature type="transmembrane region" description="Helical" evidence="8">
    <location>
        <begin position="23"/>
        <end position="46"/>
    </location>
</feature>
<dbReference type="InterPro" id="IPR003439">
    <property type="entry name" value="ABC_transporter-like_ATP-bd"/>
</dbReference>
<evidence type="ECO:0000256" key="5">
    <source>
        <dbReference type="ARBA" id="ARBA00022840"/>
    </source>
</evidence>
<dbReference type="Pfam" id="PF06472">
    <property type="entry name" value="ABC_membrane_2"/>
    <property type="match status" value="1"/>
</dbReference>
<feature type="domain" description="ABC transmembrane type-1" evidence="10">
    <location>
        <begin position="29"/>
        <end position="326"/>
    </location>
</feature>
<dbReference type="PROSITE" id="PS50929">
    <property type="entry name" value="ABC_TM1F"/>
    <property type="match status" value="1"/>
</dbReference>
<dbReference type="SMART" id="SM00382">
    <property type="entry name" value="AAA"/>
    <property type="match status" value="1"/>
</dbReference>
<evidence type="ECO:0000256" key="3">
    <source>
        <dbReference type="ARBA" id="ARBA00022692"/>
    </source>
</evidence>
<keyword evidence="5 11" id="KW-0067">ATP-binding</keyword>
<evidence type="ECO:0000256" key="2">
    <source>
        <dbReference type="ARBA" id="ARBA00022448"/>
    </source>
</evidence>
<dbReference type="PANTHER" id="PTHR11384">
    <property type="entry name" value="ATP-BINDING CASSETTE, SUB-FAMILY D MEMBER"/>
    <property type="match status" value="1"/>
</dbReference>
<feature type="transmembrane region" description="Helical" evidence="8">
    <location>
        <begin position="67"/>
        <end position="87"/>
    </location>
</feature>
<reference evidence="11 12" key="1">
    <citation type="submission" date="2016-10" db="EMBL/GenBank/DDBJ databases">
        <authorList>
            <person name="de Groot N.N."/>
        </authorList>
    </citation>
    <scope>NUCLEOTIDE SEQUENCE [LARGE SCALE GENOMIC DNA]</scope>
    <source>
        <strain evidence="11 12">DSM 13305</strain>
    </source>
</reference>
<protein>
    <submittedName>
        <fullName evidence="11">Putative ATP-binding cassette transporter</fullName>
    </submittedName>
</protein>
<dbReference type="PROSITE" id="PS00211">
    <property type="entry name" value="ABC_TRANSPORTER_1"/>
    <property type="match status" value="1"/>
</dbReference>
<keyword evidence="12" id="KW-1185">Reference proteome</keyword>
<dbReference type="Gene3D" id="3.40.50.300">
    <property type="entry name" value="P-loop containing nucleotide triphosphate hydrolases"/>
    <property type="match status" value="1"/>
</dbReference>
<evidence type="ECO:0000313" key="12">
    <source>
        <dbReference type="Proteomes" id="UP000198847"/>
    </source>
</evidence>
<dbReference type="InterPro" id="IPR011527">
    <property type="entry name" value="ABC1_TM_dom"/>
</dbReference>
<dbReference type="InterPro" id="IPR003593">
    <property type="entry name" value="AAA+_ATPase"/>
</dbReference>
<evidence type="ECO:0000256" key="1">
    <source>
        <dbReference type="ARBA" id="ARBA00004651"/>
    </source>
</evidence>
<feature type="transmembrane region" description="Helical" evidence="8">
    <location>
        <begin position="267"/>
        <end position="285"/>
    </location>
</feature>
<keyword evidence="7 8" id="KW-0472">Membrane</keyword>
<dbReference type="EMBL" id="FODY01000020">
    <property type="protein sequence ID" value="SEP35039.1"/>
    <property type="molecule type" value="Genomic_DNA"/>
</dbReference>
<name>A0A1H8X573_9FIRM</name>
<evidence type="ECO:0000259" key="10">
    <source>
        <dbReference type="PROSITE" id="PS50929"/>
    </source>
</evidence>
<evidence type="ECO:0000256" key="4">
    <source>
        <dbReference type="ARBA" id="ARBA00022741"/>
    </source>
</evidence>
<accession>A0A1H8X573</accession>
<keyword evidence="2" id="KW-0813">Transport</keyword>
<dbReference type="InterPro" id="IPR036640">
    <property type="entry name" value="ABC1_TM_sf"/>
</dbReference>
<dbReference type="InterPro" id="IPR017871">
    <property type="entry name" value="ABC_transporter-like_CS"/>
</dbReference>
<dbReference type="GO" id="GO:0005886">
    <property type="term" value="C:plasma membrane"/>
    <property type="evidence" value="ECO:0007669"/>
    <property type="project" value="UniProtKB-SubCell"/>
</dbReference>
<dbReference type="InterPro" id="IPR027417">
    <property type="entry name" value="P-loop_NTPase"/>
</dbReference>
<gene>
    <name evidence="11" type="ORF">SAMN04490178_12041</name>
</gene>
<dbReference type="Gene3D" id="1.20.1560.10">
    <property type="entry name" value="ABC transporter type 1, transmembrane domain"/>
    <property type="match status" value="1"/>
</dbReference>
<evidence type="ECO:0000256" key="6">
    <source>
        <dbReference type="ARBA" id="ARBA00022989"/>
    </source>
</evidence>
<dbReference type="RefSeq" id="WP_177173614.1">
    <property type="nucleotide sequence ID" value="NZ_FODY01000020.1"/>
</dbReference>
<dbReference type="GO" id="GO:0016887">
    <property type="term" value="F:ATP hydrolysis activity"/>
    <property type="evidence" value="ECO:0007669"/>
    <property type="project" value="InterPro"/>
</dbReference>
<dbReference type="Proteomes" id="UP000198847">
    <property type="component" value="Unassembled WGS sequence"/>
</dbReference>
<dbReference type="CDD" id="cd03223">
    <property type="entry name" value="ABCD_peroxisomal_ALDP"/>
    <property type="match status" value="1"/>
</dbReference>
<dbReference type="InterPro" id="IPR050835">
    <property type="entry name" value="ABC_transporter_sub-D"/>
</dbReference>
<feature type="domain" description="ABC transporter" evidence="9">
    <location>
        <begin position="362"/>
        <end position="557"/>
    </location>
</feature>
<dbReference type="SUPFAM" id="SSF90123">
    <property type="entry name" value="ABC transporter transmembrane region"/>
    <property type="match status" value="1"/>
</dbReference>
<keyword evidence="6 8" id="KW-1133">Transmembrane helix</keyword>
<organism evidence="11 12">
    <name type="scientific">Propionispora vibrioides</name>
    <dbReference type="NCBI Taxonomy" id="112903"/>
    <lineage>
        <taxon>Bacteria</taxon>
        <taxon>Bacillati</taxon>
        <taxon>Bacillota</taxon>
        <taxon>Negativicutes</taxon>
        <taxon>Selenomonadales</taxon>
        <taxon>Sporomusaceae</taxon>
        <taxon>Propionispora</taxon>
    </lineage>
</organism>
<dbReference type="GO" id="GO:0005524">
    <property type="term" value="F:ATP binding"/>
    <property type="evidence" value="ECO:0007669"/>
    <property type="project" value="UniProtKB-KW"/>
</dbReference>
<evidence type="ECO:0000313" key="11">
    <source>
        <dbReference type="EMBL" id="SEP35039.1"/>
    </source>
</evidence>
<keyword evidence="3 8" id="KW-0812">Transmembrane</keyword>